<dbReference type="Proteomes" id="UP001476798">
    <property type="component" value="Unassembled WGS sequence"/>
</dbReference>
<dbReference type="InterPro" id="IPR000436">
    <property type="entry name" value="Sushi_SCR_CCP_dom"/>
</dbReference>
<dbReference type="PANTHER" id="PTHR45656">
    <property type="entry name" value="PROTEIN CBR-CLEC-78"/>
    <property type="match status" value="1"/>
</dbReference>
<dbReference type="EMBL" id="JAHRIO010051905">
    <property type="protein sequence ID" value="MEQ2175707.1"/>
    <property type="molecule type" value="Genomic_DNA"/>
</dbReference>
<sequence>MFSIPLLRPSVINCGDPGVPANGVRFGNDFTYNRTVTFQCSPGYTMDADRASSLICTKDRTWNGTKPLCKGMPDQGRREDRGFTYLSSVSFSCNPPLILVGSARRYCQYDGTWSGTQPSCIGKLLFHSPNYVK</sequence>
<evidence type="ECO:0000256" key="2">
    <source>
        <dbReference type="ARBA" id="ARBA00022737"/>
    </source>
</evidence>
<name>A0ABV0NZP8_9TELE</name>
<accession>A0ABV0NZP8</accession>
<comment type="caution">
    <text evidence="6">The sequence shown here is derived from an EMBL/GenBank/DDBJ whole genome shotgun (WGS) entry which is preliminary data.</text>
</comment>
<dbReference type="PROSITE" id="PS50923">
    <property type="entry name" value="SUSHI"/>
    <property type="match status" value="2"/>
</dbReference>
<dbReference type="InterPro" id="IPR051277">
    <property type="entry name" value="SEZ6_CSMD_C4BPB_Regulators"/>
</dbReference>
<evidence type="ECO:0000313" key="6">
    <source>
        <dbReference type="EMBL" id="MEQ2175707.1"/>
    </source>
</evidence>
<proteinExistence type="predicted"/>
<evidence type="ECO:0000256" key="1">
    <source>
        <dbReference type="ARBA" id="ARBA00022729"/>
    </source>
</evidence>
<keyword evidence="4" id="KW-0768">Sushi</keyword>
<feature type="disulfide bond" evidence="4">
    <location>
        <begin position="93"/>
        <end position="120"/>
    </location>
</feature>
<evidence type="ECO:0000259" key="5">
    <source>
        <dbReference type="PROSITE" id="PS50923"/>
    </source>
</evidence>
<dbReference type="Gene3D" id="2.10.70.10">
    <property type="entry name" value="Complement Module, domain 1"/>
    <property type="match status" value="2"/>
</dbReference>
<keyword evidence="1" id="KW-0732">Signal</keyword>
<dbReference type="InterPro" id="IPR035976">
    <property type="entry name" value="Sushi/SCR/CCP_sf"/>
</dbReference>
<dbReference type="CDD" id="cd00033">
    <property type="entry name" value="CCP"/>
    <property type="match status" value="2"/>
</dbReference>
<evidence type="ECO:0000256" key="3">
    <source>
        <dbReference type="ARBA" id="ARBA00023157"/>
    </source>
</evidence>
<keyword evidence="7" id="KW-1185">Reference proteome</keyword>
<dbReference type="PANTHER" id="PTHR45656:SF4">
    <property type="entry name" value="PROTEIN CBR-CLEC-78"/>
    <property type="match status" value="1"/>
</dbReference>
<dbReference type="Pfam" id="PF00084">
    <property type="entry name" value="Sushi"/>
    <property type="match status" value="2"/>
</dbReference>
<comment type="caution">
    <text evidence="4">Lacks conserved residue(s) required for the propagation of feature annotation.</text>
</comment>
<reference evidence="6 7" key="1">
    <citation type="submission" date="2021-06" db="EMBL/GenBank/DDBJ databases">
        <authorList>
            <person name="Palmer J.M."/>
        </authorList>
    </citation>
    <scope>NUCLEOTIDE SEQUENCE [LARGE SCALE GENOMIC DNA]</scope>
    <source>
        <strain evidence="6 7">GA_2019</strain>
        <tissue evidence="6">Muscle</tissue>
    </source>
</reference>
<feature type="domain" description="Sushi" evidence="5">
    <location>
        <begin position="73"/>
        <end position="122"/>
    </location>
</feature>
<evidence type="ECO:0000313" key="7">
    <source>
        <dbReference type="Proteomes" id="UP001476798"/>
    </source>
</evidence>
<keyword evidence="3 4" id="KW-1015">Disulfide bond</keyword>
<feature type="domain" description="Sushi" evidence="5">
    <location>
        <begin position="12"/>
        <end position="71"/>
    </location>
</feature>
<dbReference type="SMART" id="SM00032">
    <property type="entry name" value="CCP"/>
    <property type="match status" value="2"/>
</dbReference>
<gene>
    <name evidence="6" type="ORF">GOODEAATRI_020581</name>
</gene>
<evidence type="ECO:0000256" key="4">
    <source>
        <dbReference type="PROSITE-ProRule" id="PRU00302"/>
    </source>
</evidence>
<organism evidence="6 7">
    <name type="scientific">Goodea atripinnis</name>
    <dbReference type="NCBI Taxonomy" id="208336"/>
    <lineage>
        <taxon>Eukaryota</taxon>
        <taxon>Metazoa</taxon>
        <taxon>Chordata</taxon>
        <taxon>Craniata</taxon>
        <taxon>Vertebrata</taxon>
        <taxon>Euteleostomi</taxon>
        <taxon>Actinopterygii</taxon>
        <taxon>Neopterygii</taxon>
        <taxon>Teleostei</taxon>
        <taxon>Neoteleostei</taxon>
        <taxon>Acanthomorphata</taxon>
        <taxon>Ovalentaria</taxon>
        <taxon>Atherinomorphae</taxon>
        <taxon>Cyprinodontiformes</taxon>
        <taxon>Goodeidae</taxon>
        <taxon>Goodea</taxon>
    </lineage>
</organism>
<dbReference type="SUPFAM" id="SSF57535">
    <property type="entry name" value="Complement control module/SCR domain"/>
    <property type="match status" value="2"/>
</dbReference>
<protein>
    <recommendedName>
        <fullName evidence="5">Sushi domain-containing protein</fullName>
    </recommendedName>
</protein>
<keyword evidence="2" id="KW-0677">Repeat</keyword>